<evidence type="ECO:0000256" key="8">
    <source>
        <dbReference type="RuleBase" id="RU280816"/>
    </source>
</evidence>
<dbReference type="RefSeq" id="XP_020110831.1">
    <property type="nucleotide sequence ID" value="XM_020255242.1"/>
</dbReference>
<comment type="similarity">
    <text evidence="2 8">Belongs to the MLO family.</text>
</comment>
<feature type="transmembrane region" description="Helical" evidence="9">
    <location>
        <begin position="409"/>
        <end position="429"/>
    </location>
</feature>
<evidence type="ECO:0000256" key="5">
    <source>
        <dbReference type="ARBA" id="ARBA00022989"/>
    </source>
</evidence>
<protein>
    <recommendedName>
        <fullName evidence="8">MLO-like protein</fullName>
    </recommendedName>
</protein>
<feature type="transmembrane region" description="Helical" evidence="9">
    <location>
        <begin position="282"/>
        <end position="304"/>
    </location>
</feature>
<evidence type="ECO:0000256" key="3">
    <source>
        <dbReference type="ARBA" id="ARBA00022692"/>
    </source>
</evidence>
<dbReference type="Pfam" id="PF03094">
    <property type="entry name" value="Mlo"/>
    <property type="match status" value="1"/>
</dbReference>
<comment type="domain">
    <text evidence="8">The C-terminus contains a calmodulin-binding domain, which binds calmodulin in a calcium-dependent fashion.</text>
</comment>
<evidence type="ECO:0000313" key="11">
    <source>
        <dbReference type="RefSeq" id="XP_020110831.1"/>
    </source>
</evidence>
<keyword evidence="3 8" id="KW-0812">Transmembrane</keyword>
<evidence type="ECO:0000256" key="4">
    <source>
        <dbReference type="ARBA" id="ARBA00022821"/>
    </source>
</evidence>
<dbReference type="GO" id="GO:0005516">
    <property type="term" value="F:calmodulin binding"/>
    <property type="evidence" value="ECO:0007669"/>
    <property type="project" value="UniProtKB-KW"/>
</dbReference>
<dbReference type="GeneID" id="109725848"/>
<sequence length="530" mass="60801">MASSSSSTTTTTTTDVLEGLEYTTTLVVAVVCTVIVVISLFVERFLHYLGKFLKTKNQESLFEALQRVKEELMLLGFISLLLAVFQNRISHFCIRTSLLLHMLPCKVVDGTAPAYEFHRGYSRNVRGLLSEASAADTCTSRGKVPLLSLEALHQLHIFIFVLAVVHVVFCASTMVLGGVKIRQWKQWEDEIRKDISEQENSSTNEQMTSVHSHHEFVKEHTVGFWTKSVFVSWMRSFFKQFYGSVTKSDYQALRSGFVMRHCCTNPTFDFHKYMMRTLEDDFRTVVGISWYLWLFVVIFLLLNVNGWHTYFWLSFLPLILLLIVGTKLEHIITCLAQEAAKLRDGQEAPRVKPSDHHFWFRRPCIVLYLIHFILFQNSFEIAFFIWLWSTYGFDSCIVEKIGYIIPRPIIGIVIQVLCSYSTLPLYAIVTQMGDMFKQAIFAEQLRLMLHDWAEDARKRKRSQVGVSAFVNVFSHKAQRREVSGSRVQLQNATSEQVTSSANTLQVASLEEIVLSAEESSETKGIRQNEA</sequence>
<comment type="function">
    <text evidence="8">May be involved in modulation of pathogen defense and leaf cell death.</text>
</comment>
<organism evidence="10 11">
    <name type="scientific">Ananas comosus</name>
    <name type="common">Pineapple</name>
    <name type="synonym">Ananas ananas</name>
    <dbReference type="NCBI Taxonomy" id="4615"/>
    <lineage>
        <taxon>Eukaryota</taxon>
        <taxon>Viridiplantae</taxon>
        <taxon>Streptophyta</taxon>
        <taxon>Embryophyta</taxon>
        <taxon>Tracheophyta</taxon>
        <taxon>Spermatophyta</taxon>
        <taxon>Magnoliopsida</taxon>
        <taxon>Liliopsida</taxon>
        <taxon>Poales</taxon>
        <taxon>Bromeliaceae</taxon>
        <taxon>Bromelioideae</taxon>
        <taxon>Ananas</taxon>
    </lineage>
</organism>
<dbReference type="AlphaFoldDB" id="A0A6P5GQA3"/>
<dbReference type="PANTHER" id="PTHR31942:SF54">
    <property type="entry name" value="MLO-LIKE PROTEIN 13"/>
    <property type="match status" value="1"/>
</dbReference>
<reference evidence="10" key="1">
    <citation type="journal article" date="2015" name="Nat. Genet.">
        <title>The pineapple genome and the evolution of CAM photosynthesis.</title>
        <authorList>
            <person name="Ming R."/>
            <person name="VanBuren R."/>
            <person name="Wai C.M."/>
            <person name="Tang H."/>
            <person name="Schatz M.C."/>
            <person name="Bowers J.E."/>
            <person name="Lyons E."/>
            <person name="Wang M.L."/>
            <person name="Chen J."/>
            <person name="Biggers E."/>
            <person name="Zhang J."/>
            <person name="Huang L."/>
            <person name="Zhang L."/>
            <person name="Miao W."/>
            <person name="Zhang J."/>
            <person name="Ye Z."/>
            <person name="Miao C."/>
            <person name="Lin Z."/>
            <person name="Wang H."/>
            <person name="Zhou H."/>
            <person name="Yim W.C."/>
            <person name="Priest H.D."/>
            <person name="Zheng C."/>
            <person name="Woodhouse M."/>
            <person name="Edger P.P."/>
            <person name="Guyot R."/>
            <person name="Guo H.B."/>
            <person name="Guo H."/>
            <person name="Zheng G."/>
            <person name="Singh R."/>
            <person name="Sharma A."/>
            <person name="Min X."/>
            <person name="Zheng Y."/>
            <person name="Lee H."/>
            <person name="Gurtowski J."/>
            <person name="Sedlazeck F.J."/>
            <person name="Harkess A."/>
            <person name="McKain M.R."/>
            <person name="Liao Z."/>
            <person name="Fang J."/>
            <person name="Liu J."/>
            <person name="Zhang X."/>
            <person name="Zhang Q."/>
            <person name="Hu W."/>
            <person name="Qin Y."/>
            <person name="Wang K."/>
            <person name="Chen L.Y."/>
            <person name="Shirley N."/>
            <person name="Lin Y.R."/>
            <person name="Liu L.Y."/>
            <person name="Hernandez A.G."/>
            <person name="Wright C.L."/>
            <person name="Bulone V."/>
            <person name="Tuskan G.A."/>
            <person name="Heath K."/>
            <person name="Zee F."/>
            <person name="Moore P.H."/>
            <person name="Sunkar R."/>
            <person name="Leebens-Mack J.H."/>
            <person name="Mockler T."/>
            <person name="Bennetzen J.L."/>
            <person name="Freeling M."/>
            <person name="Sankoff D."/>
            <person name="Paterson A.H."/>
            <person name="Zhu X."/>
            <person name="Yang X."/>
            <person name="Smith J.A."/>
            <person name="Cushman J.C."/>
            <person name="Paull R.E."/>
            <person name="Yu Q."/>
        </authorList>
    </citation>
    <scope>NUCLEOTIDE SEQUENCE [LARGE SCALE GENOMIC DNA]</scope>
    <source>
        <strain evidence="10">cv. F153</strain>
    </source>
</reference>
<feature type="transmembrane region" description="Helical" evidence="9">
    <location>
        <begin position="155"/>
        <end position="176"/>
    </location>
</feature>
<evidence type="ECO:0000256" key="2">
    <source>
        <dbReference type="ARBA" id="ARBA00006574"/>
    </source>
</evidence>
<keyword evidence="6 8" id="KW-0472">Membrane</keyword>
<reference evidence="11" key="2">
    <citation type="submission" date="2025-08" db="UniProtKB">
        <authorList>
            <consortium name="RefSeq"/>
        </authorList>
    </citation>
    <scope>IDENTIFICATION</scope>
    <source>
        <tissue evidence="11">Leaf</tissue>
    </source>
</reference>
<name>A0A6P5GQA3_ANACO</name>
<dbReference type="InterPro" id="IPR004326">
    <property type="entry name" value="Mlo"/>
</dbReference>
<feature type="transmembrane region" description="Helical" evidence="9">
    <location>
        <begin position="310"/>
        <end position="328"/>
    </location>
</feature>
<keyword evidence="4 8" id="KW-0611">Plant defense</keyword>
<evidence type="ECO:0000256" key="7">
    <source>
        <dbReference type="ARBA" id="ARBA00023265"/>
    </source>
</evidence>
<keyword evidence="5 8" id="KW-1133">Transmembrane helix</keyword>
<gene>
    <name evidence="11" type="primary">LOC109725848</name>
    <name evidence="8" type="synonym">MLO</name>
</gene>
<dbReference type="Proteomes" id="UP000515123">
    <property type="component" value="Linkage group 20"/>
</dbReference>
<dbReference type="GO" id="GO:0006952">
    <property type="term" value="P:defense response"/>
    <property type="evidence" value="ECO:0007669"/>
    <property type="project" value="UniProtKB-KW"/>
</dbReference>
<keyword evidence="10" id="KW-1185">Reference proteome</keyword>
<evidence type="ECO:0000256" key="6">
    <source>
        <dbReference type="ARBA" id="ARBA00023136"/>
    </source>
</evidence>
<dbReference type="PANTHER" id="PTHR31942">
    <property type="entry name" value="MLO-LIKE PROTEIN 1"/>
    <property type="match status" value="1"/>
</dbReference>
<dbReference type="OrthoDB" id="1388414at2759"/>
<keyword evidence="7 8" id="KW-0568">Pathogenesis-related protein</keyword>
<dbReference type="GO" id="GO:0016020">
    <property type="term" value="C:membrane"/>
    <property type="evidence" value="ECO:0007669"/>
    <property type="project" value="UniProtKB-SubCell"/>
</dbReference>
<feature type="transmembrane region" description="Helical" evidence="9">
    <location>
        <begin position="26"/>
        <end position="46"/>
    </location>
</feature>
<feature type="transmembrane region" description="Helical" evidence="9">
    <location>
        <begin position="365"/>
        <end position="389"/>
    </location>
</feature>
<proteinExistence type="inferred from homology"/>
<evidence type="ECO:0000313" key="10">
    <source>
        <dbReference type="Proteomes" id="UP000515123"/>
    </source>
</evidence>
<feature type="transmembrane region" description="Helical" evidence="9">
    <location>
        <begin position="72"/>
        <end position="89"/>
    </location>
</feature>
<evidence type="ECO:0000256" key="1">
    <source>
        <dbReference type="ARBA" id="ARBA00004141"/>
    </source>
</evidence>
<evidence type="ECO:0000256" key="9">
    <source>
        <dbReference type="SAM" id="Phobius"/>
    </source>
</evidence>
<comment type="subcellular location">
    <subcellularLocation>
        <location evidence="1 8">Membrane</location>
        <topology evidence="1 8">Multi-pass membrane protein</topology>
    </subcellularLocation>
</comment>
<accession>A0A6P5GQA3</accession>
<keyword evidence="8" id="KW-0112">Calmodulin-binding</keyword>